<proteinExistence type="predicted"/>
<dbReference type="Proteomes" id="UP000029981">
    <property type="component" value="Chromosome 3"/>
</dbReference>
<feature type="region of interest" description="Disordered" evidence="1">
    <location>
        <begin position="39"/>
        <end position="58"/>
    </location>
</feature>
<evidence type="ECO:0000313" key="3">
    <source>
        <dbReference type="Proteomes" id="UP000029981"/>
    </source>
</evidence>
<name>A0A0A0L8G6_CUCSA</name>
<reference evidence="2 3" key="2">
    <citation type="journal article" date="2009" name="PLoS ONE">
        <title>An integrated genetic and cytogenetic map of the cucumber genome.</title>
        <authorList>
            <person name="Ren Y."/>
            <person name="Zhang Z."/>
            <person name="Liu J."/>
            <person name="Staub J.E."/>
            <person name="Han Y."/>
            <person name="Cheng Z."/>
            <person name="Li X."/>
            <person name="Lu J."/>
            <person name="Miao H."/>
            <person name="Kang H."/>
            <person name="Xie B."/>
            <person name="Gu X."/>
            <person name="Wang X."/>
            <person name="Du Y."/>
            <person name="Jin W."/>
            <person name="Huang S."/>
        </authorList>
    </citation>
    <scope>NUCLEOTIDE SEQUENCE [LARGE SCALE GENOMIC DNA]</scope>
    <source>
        <strain evidence="3">cv. 9930</strain>
    </source>
</reference>
<protein>
    <submittedName>
        <fullName evidence="2">Uncharacterized protein</fullName>
    </submittedName>
</protein>
<sequence>MAIHVKLTTKPLSNSNIRSKIGLVCSTSVAIPTLGSSKLSTNNEYSSEPPLGFGPSTEHTLDPLERRQFYPILIQPLLRQEIDVNGCALVHSIVTTERISSSQLP</sequence>
<evidence type="ECO:0000256" key="1">
    <source>
        <dbReference type="SAM" id="MobiDB-lite"/>
    </source>
</evidence>
<reference evidence="2 3" key="1">
    <citation type="journal article" date="2009" name="Nat. Genet.">
        <title>The genome of the cucumber, Cucumis sativus L.</title>
        <authorList>
            <person name="Huang S."/>
            <person name="Li R."/>
            <person name="Zhang Z."/>
            <person name="Li L."/>
            <person name="Gu X."/>
            <person name="Fan W."/>
            <person name="Lucas W.J."/>
            <person name="Wang X."/>
            <person name="Xie B."/>
            <person name="Ni P."/>
            <person name="Ren Y."/>
            <person name="Zhu H."/>
            <person name="Li J."/>
            <person name="Lin K."/>
            <person name="Jin W."/>
            <person name="Fei Z."/>
            <person name="Li G."/>
            <person name="Staub J."/>
            <person name="Kilian A."/>
            <person name="van der Vossen E.A."/>
            <person name="Wu Y."/>
            <person name="Guo J."/>
            <person name="He J."/>
            <person name="Jia Z."/>
            <person name="Ren Y."/>
            <person name="Tian G."/>
            <person name="Lu Y."/>
            <person name="Ruan J."/>
            <person name="Qian W."/>
            <person name="Wang M."/>
            <person name="Huang Q."/>
            <person name="Li B."/>
            <person name="Xuan Z."/>
            <person name="Cao J."/>
            <person name="Asan"/>
            <person name="Wu Z."/>
            <person name="Zhang J."/>
            <person name="Cai Q."/>
            <person name="Bai Y."/>
            <person name="Zhao B."/>
            <person name="Han Y."/>
            <person name="Li Y."/>
            <person name="Li X."/>
            <person name="Wang S."/>
            <person name="Shi Q."/>
            <person name="Liu S."/>
            <person name="Cho W.K."/>
            <person name="Kim J.Y."/>
            <person name="Xu Y."/>
            <person name="Heller-Uszynska K."/>
            <person name="Miao H."/>
            <person name="Cheng Z."/>
            <person name="Zhang S."/>
            <person name="Wu J."/>
            <person name="Yang Y."/>
            <person name="Kang H."/>
            <person name="Li M."/>
            <person name="Liang H."/>
            <person name="Ren X."/>
            <person name="Shi Z."/>
            <person name="Wen M."/>
            <person name="Jian M."/>
            <person name="Yang H."/>
            <person name="Zhang G."/>
            <person name="Yang Z."/>
            <person name="Chen R."/>
            <person name="Liu S."/>
            <person name="Li J."/>
            <person name="Ma L."/>
            <person name="Liu H."/>
            <person name="Zhou Y."/>
            <person name="Zhao J."/>
            <person name="Fang X."/>
            <person name="Li G."/>
            <person name="Fang L."/>
            <person name="Li Y."/>
            <person name="Liu D."/>
            <person name="Zheng H."/>
            <person name="Zhang Y."/>
            <person name="Qin N."/>
            <person name="Li Z."/>
            <person name="Yang G."/>
            <person name="Yang S."/>
            <person name="Bolund L."/>
            <person name="Kristiansen K."/>
            <person name="Zheng H."/>
            <person name="Li S."/>
            <person name="Zhang X."/>
            <person name="Yang H."/>
            <person name="Wang J."/>
            <person name="Sun R."/>
            <person name="Zhang B."/>
            <person name="Jiang S."/>
            <person name="Wang J."/>
            <person name="Du Y."/>
            <person name="Li S."/>
        </authorList>
    </citation>
    <scope>NUCLEOTIDE SEQUENCE [LARGE SCALE GENOMIC DNA]</scope>
    <source>
        <strain evidence="3">cv. 9930</strain>
    </source>
</reference>
<reference evidence="2 3" key="3">
    <citation type="journal article" date="2010" name="BMC Genomics">
        <title>Transcriptome sequencing and comparative analysis of cucumber flowers with different sex types.</title>
        <authorList>
            <person name="Guo S."/>
            <person name="Zheng Y."/>
            <person name="Joung J.G."/>
            <person name="Liu S."/>
            <person name="Zhang Z."/>
            <person name="Crasta O.R."/>
            <person name="Sobral B.W."/>
            <person name="Xu Y."/>
            <person name="Huang S."/>
            <person name="Fei Z."/>
        </authorList>
    </citation>
    <scope>NUCLEOTIDE SEQUENCE [LARGE SCALE GENOMIC DNA]</scope>
    <source>
        <strain evidence="3">cv. 9930</strain>
    </source>
</reference>
<evidence type="ECO:0000313" key="2">
    <source>
        <dbReference type="EMBL" id="KGN58088.1"/>
    </source>
</evidence>
<accession>A0A0A0L8G6</accession>
<dbReference type="Gramene" id="KGN58088">
    <property type="protein sequence ID" value="KGN58088"/>
    <property type="gene ID" value="Csa_3G497900"/>
</dbReference>
<reference evidence="2 3" key="4">
    <citation type="journal article" date="2011" name="BMC Genomics">
        <title>RNA-Seq improves annotation of protein-coding genes in the cucumber genome.</title>
        <authorList>
            <person name="Li Z."/>
            <person name="Zhang Z."/>
            <person name="Yan P."/>
            <person name="Huang S."/>
            <person name="Fei Z."/>
            <person name="Lin K."/>
        </authorList>
    </citation>
    <scope>NUCLEOTIDE SEQUENCE [LARGE SCALE GENOMIC DNA]</scope>
    <source>
        <strain evidence="3">cv. 9930</strain>
    </source>
</reference>
<organism evidence="2 3">
    <name type="scientific">Cucumis sativus</name>
    <name type="common">Cucumber</name>
    <dbReference type="NCBI Taxonomy" id="3659"/>
    <lineage>
        <taxon>Eukaryota</taxon>
        <taxon>Viridiplantae</taxon>
        <taxon>Streptophyta</taxon>
        <taxon>Embryophyta</taxon>
        <taxon>Tracheophyta</taxon>
        <taxon>Spermatophyta</taxon>
        <taxon>Magnoliopsida</taxon>
        <taxon>eudicotyledons</taxon>
        <taxon>Gunneridae</taxon>
        <taxon>Pentapetalae</taxon>
        <taxon>rosids</taxon>
        <taxon>fabids</taxon>
        <taxon>Cucurbitales</taxon>
        <taxon>Cucurbitaceae</taxon>
        <taxon>Benincaseae</taxon>
        <taxon>Cucumis</taxon>
    </lineage>
</organism>
<dbReference type="AlphaFoldDB" id="A0A0A0L8G6"/>
<dbReference type="EMBL" id="CM002924">
    <property type="protein sequence ID" value="KGN58088.1"/>
    <property type="molecule type" value="Genomic_DNA"/>
</dbReference>
<keyword evidence="3" id="KW-1185">Reference proteome</keyword>
<gene>
    <name evidence="2" type="ORF">Csa_3G497900</name>
</gene>